<dbReference type="InterPro" id="IPR011013">
    <property type="entry name" value="Gal_mutarotase_sf_dom"/>
</dbReference>
<dbReference type="GO" id="GO:0005975">
    <property type="term" value="P:carbohydrate metabolic process"/>
    <property type="evidence" value="ECO:0007669"/>
    <property type="project" value="InterPro"/>
</dbReference>
<reference evidence="2" key="1">
    <citation type="submission" date="2022-11" db="UniProtKB">
        <authorList>
            <consortium name="WormBaseParasite"/>
        </authorList>
    </citation>
    <scope>IDENTIFICATION</scope>
</reference>
<dbReference type="SUPFAM" id="SSF74650">
    <property type="entry name" value="Galactose mutarotase-like"/>
    <property type="match status" value="1"/>
</dbReference>
<dbReference type="AlphaFoldDB" id="A0A914E9B4"/>
<dbReference type="Gene3D" id="2.60.40.1180">
    <property type="entry name" value="Golgi alpha-mannosidase II"/>
    <property type="match status" value="1"/>
</dbReference>
<dbReference type="InterPro" id="IPR013780">
    <property type="entry name" value="Glyco_hydro_b"/>
</dbReference>
<dbReference type="Proteomes" id="UP000887540">
    <property type="component" value="Unplaced"/>
</dbReference>
<sequence>MNMSTNEVCFMADIEPLGYHTYFVSFSVNYINLFTNVFKQYQNSISNGLIRLVFDAEGYLSQYQDLST</sequence>
<dbReference type="GO" id="GO:0003824">
    <property type="term" value="F:catalytic activity"/>
    <property type="evidence" value="ECO:0007669"/>
    <property type="project" value="InterPro"/>
</dbReference>
<accession>A0A914E9B4</accession>
<evidence type="ECO:0000313" key="2">
    <source>
        <dbReference type="WBParaSite" id="ACRNAN_scaffold6570.g12476.t1"/>
    </source>
</evidence>
<evidence type="ECO:0000313" key="1">
    <source>
        <dbReference type="Proteomes" id="UP000887540"/>
    </source>
</evidence>
<keyword evidence="1" id="KW-1185">Reference proteome</keyword>
<name>A0A914E9B4_9BILA</name>
<protein>
    <submittedName>
        <fullName evidence="2">Uncharacterized protein</fullName>
    </submittedName>
</protein>
<proteinExistence type="predicted"/>
<organism evidence="1 2">
    <name type="scientific">Acrobeloides nanus</name>
    <dbReference type="NCBI Taxonomy" id="290746"/>
    <lineage>
        <taxon>Eukaryota</taxon>
        <taxon>Metazoa</taxon>
        <taxon>Ecdysozoa</taxon>
        <taxon>Nematoda</taxon>
        <taxon>Chromadorea</taxon>
        <taxon>Rhabditida</taxon>
        <taxon>Tylenchina</taxon>
        <taxon>Cephalobomorpha</taxon>
        <taxon>Cephaloboidea</taxon>
        <taxon>Cephalobidae</taxon>
        <taxon>Acrobeloides</taxon>
    </lineage>
</organism>
<dbReference type="GO" id="GO:0030246">
    <property type="term" value="F:carbohydrate binding"/>
    <property type="evidence" value="ECO:0007669"/>
    <property type="project" value="InterPro"/>
</dbReference>
<dbReference type="WBParaSite" id="ACRNAN_scaffold6570.g12476.t1">
    <property type="protein sequence ID" value="ACRNAN_scaffold6570.g12476.t1"/>
    <property type="gene ID" value="ACRNAN_scaffold6570.g12476"/>
</dbReference>